<name>R7ZTU3_9BACT</name>
<dbReference type="STRING" id="1232681.ADIS_1948"/>
<reference evidence="1 2" key="1">
    <citation type="submission" date="2013-02" db="EMBL/GenBank/DDBJ databases">
        <title>A novel strain isolated from Lonar lake, Maharashtra, India.</title>
        <authorList>
            <person name="Singh A."/>
        </authorList>
    </citation>
    <scope>NUCLEOTIDE SEQUENCE [LARGE SCALE GENOMIC DNA]</scope>
    <source>
        <strain evidence="1 2">AK24</strain>
    </source>
</reference>
<keyword evidence="2" id="KW-1185">Reference proteome</keyword>
<organism evidence="1 2">
    <name type="scientific">Lunatimonas lonarensis</name>
    <dbReference type="NCBI Taxonomy" id="1232681"/>
    <lineage>
        <taxon>Bacteria</taxon>
        <taxon>Pseudomonadati</taxon>
        <taxon>Bacteroidota</taxon>
        <taxon>Cytophagia</taxon>
        <taxon>Cytophagales</taxon>
        <taxon>Cyclobacteriaceae</taxon>
    </lineage>
</organism>
<dbReference type="AlphaFoldDB" id="R7ZTU3"/>
<sequence length="51" mass="6296">MKFSDLGFLLCRFKDFYCAEFRISVVQKSGSAHFYRICFIFKAWWDEFRRV</sequence>
<accession>R7ZTU3</accession>
<proteinExistence type="predicted"/>
<evidence type="ECO:0000313" key="1">
    <source>
        <dbReference type="EMBL" id="EON77545.1"/>
    </source>
</evidence>
<evidence type="ECO:0000313" key="2">
    <source>
        <dbReference type="Proteomes" id="UP000013909"/>
    </source>
</evidence>
<dbReference type="EMBL" id="AQHR01000051">
    <property type="protein sequence ID" value="EON77545.1"/>
    <property type="molecule type" value="Genomic_DNA"/>
</dbReference>
<comment type="caution">
    <text evidence="1">The sequence shown here is derived from an EMBL/GenBank/DDBJ whole genome shotgun (WGS) entry which is preliminary data.</text>
</comment>
<gene>
    <name evidence="1" type="ORF">ADIS_1948</name>
</gene>
<dbReference type="Proteomes" id="UP000013909">
    <property type="component" value="Unassembled WGS sequence"/>
</dbReference>
<protein>
    <submittedName>
        <fullName evidence="1">Uncharacterized protein</fullName>
    </submittedName>
</protein>